<evidence type="ECO:0000256" key="12">
    <source>
        <dbReference type="ARBA" id="ARBA00023180"/>
    </source>
</evidence>
<keyword evidence="9" id="KW-1133">Transmembrane helix</keyword>
<keyword evidence="8" id="KW-0677">Repeat</keyword>
<comment type="subcellular location">
    <subcellularLocation>
        <location evidence="1">Cell membrane</location>
        <topology evidence="1">Single-pass type I membrane protein</topology>
    </subcellularLocation>
</comment>
<reference evidence="15" key="1">
    <citation type="submission" date="2018-11" db="EMBL/GenBank/DDBJ databases">
        <authorList>
            <consortium name="Genoscope - CEA"/>
            <person name="William W."/>
        </authorList>
    </citation>
    <scope>NUCLEOTIDE SEQUENCE</scope>
</reference>
<dbReference type="GO" id="GO:0005886">
    <property type="term" value="C:plasma membrane"/>
    <property type="evidence" value="ECO:0007669"/>
    <property type="project" value="UniProtKB-SubCell"/>
</dbReference>
<keyword evidence="6" id="KW-0812">Transmembrane</keyword>
<dbReference type="GO" id="GO:0007165">
    <property type="term" value="P:signal transduction"/>
    <property type="evidence" value="ECO:0007669"/>
    <property type="project" value="UniProtKB-ARBA"/>
</dbReference>
<dbReference type="Gene3D" id="3.80.10.10">
    <property type="entry name" value="Ribonuclease Inhibitor"/>
    <property type="match status" value="5"/>
</dbReference>
<dbReference type="EMBL" id="LR031873">
    <property type="protein sequence ID" value="VDD06814.1"/>
    <property type="molecule type" value="Genomic_DNA"/>
</dbReference>
<evidence type="ECO:0000256" key="6">
    <source>
        <dbReference type="ARBA" id="ARBA00022692"/>
    </source>
</evidence>
<evidence type="ECO:0000256" key="1">
    <source>
        <dbReference type="ARBA" id="ARBA00004251"/>
    </source>
</evidence>
<evidence type="ECO:0000256" key="13">
    <source>
        <dbReference type="SAM" id="SignalP"/>
    </source>
</evidence>
<dbReference type="Pfam" id="PF23598">
    <property type="entry name" value="LRR_14"/>
    <property type="match status" value="1"/>
</dbReference>
<protein>
    <recommendedName>
        <fullName evidence="14">Disease resistance R13L4/SHOC-2-like LRR domain-containing protein</fullName>
    </recommendedName>
</protein>
<dbReference type="InterPro" id="IPR052595">
    <property type="entry name" value="LRRC69/RLP"/>
</dbReference>
<keyword evidence="12" id="KW-0325">Glycoprotein</keyword>
<dbReference type="PANTHER" id="PTHR48057:SF18">
    <property type="entry name" value="REPEAT RECEPTOR-LIKE PROTEIN KINASE FAMILY PROTEIN, PUTATIVE-RELATED"/>
    <property type="match status" value="1"/>
</dbReference>
<evidence type="ECO:0000256" key="11">
    <source>
        <dbReference type="ARBA" id="ARBA00023170"/>
    </source>
</evidence>
<accession>A0A3P6C0J9</accession>
<comment type="similarity">
    <text evidence="2">Belongs to the RLP family.</text>
</comment>
<feature type="chain" id="PRO_5018084959" description="Disease resistance R13L4/SHOC-2-like LRR domain-containing protein" evidence="13">
    <location>
        <begin position="28"/>
        <end position="885"/>
    </location>
</feature>
<evidence type="ECO:0000256" key="3">
    <source>
        <dbReference type="ARBA" id="ARBA00022475"/>
    </source>
</evidence>
<feature type="signal peptide" evidence="13">
    <location>
        <begin position="1"/>
        <end position="27"/>
    </location>
</feature>
<keyword evidence="5" id="KW-0433">Leucine-rich repeat</keyword>
<evidence type="ECO:0000256" key="2">
    <source>
        <dbReference type="ARBA" id="ARBA00009592"/>
    </source>
</evidence>
<keyword evidence="7 13" id="KW-0732">Signal</keyword>
<sequence length="885" mass="97122">MTTMSESLVRFHFLSLLLLCCVSPSSFLRIDDLVPGLVACRTRQSQAFTLFKNEFDTRGCNHSDNSNGVWCDNSTGAVTKLQLRSCLSGTLKPNSSLFTLHQLRYLDLSGNNFTSSPLLSDFGNLKKLEVLSLSSNGFIGEVPSSFSNLSQLSYLGLSHNELTGSFPFLRTLSKLSYLDLSNNHFSGTLNPNSSLFELHQLITLNLAFNNFISSIPSQFGNLKNLEAWSLSNNGFFGQVPHTISNLTWLTRLFLDSNELTGSLPLVQNLTNLYDLELAYNHFTGTIPSSLHTMPSLEYLDLRGNNLAGSFEVPNSSNSSRLQVMFLGDNHFEGKILEPISKLTNLIRLDLSSLNTSSPIDLTFLSSLKSLFSLELSNNNISPASFTSDASIPLSIGFLLLSRCNITEFPNILKTLQDLQHIDLSNNGIKGKVPAWLWELPRLSSVDLSNNSFNGFEGSAEVLINSSVQILILATNSFKGALPDLPLSIVSFSAWGNGFKGNIPLSLCSRNSLMVLDLSDNKFTGSVPSCFSNLTLLVLRKNSLEGSLPDMFHTGALLRTLDVGYNQLTGKLPRSLLNCSSLKFLNIENNKIEDAFPFWLKALPNLQVLILRSNKFYGPLSPPDQGPLAFPQLHIFEVSDNNFSGSLPANYFVNWKASSLQMNEDGSIYMGYKEDNSVSINGYYTYQDVIDLRYKGLVMEQAKVLSSYATVDFSGNKLEEIPESIGLLKALIALNLSNNAFTGHIPLSLGNLTQLASLDLSRNQLSGTIPNELKALTFLAYLNMSHNQLTGEIPQGTQITGQSKSSFEGNAGLCGLPLQESCASTSVPPLQDVNQEEEGEVLSWKAVAIGYAPGLLFGLALGQVIASYKAKWLAKLSRLYYFGFLT</sequence>
<evidence type="ECO:0000256" key="10">
    <source>
        <dbReference type="ARBA" id="ARBA00023136"/>
    </source>
</evidence>
<keyword evidence="4" id="KW-0597">Phosphoprotein</keyword>
<dbReference type="FunFam" id="3.80.10.10:FF:000095">
    <property type="entry name" value="LRR receptor-like serine/threonine-protein kinase GSO1"/>
    <property type="match status" value="1"/>
</dbReference>
<evidence type="ECO:0000256" key="9">
    <source>
        <dbReference type="ARBA" id="ARBA00022989"/>
    </source>
</evidence>
<dbReference type="SMART" id="SM00369">
    <property type="entry name" value="LRR_TYP"/>
    <property type="match status" value="10"/>
</dbReference>
<dbReference type="FunFam" id="3.80.10.10:FF:000383">
    <property type="entry name" value="Leucine-rich repeat receptor protein kinase EMS1"/>
    <property type="match status" value="1"/>
</dbReference>
<keyword evidence="11" id="KW-0675">Receptor</keyword>
<dbReference type="InterPro" id="IPR032675">
    <property type="entry name" value="LRR_dom_sf"/>
</dbReference>
<dbReference type="InterPro" id="IPR055414">
    <property type="entry name" value="LRR_R13L4/SHOC2-like"/>
</dbReference>
<evidence type="ECO:0000313" key="15">
    <source>
        <dbReference type="EMBL" id="VDD06814.1"/>
    </source>
</evidence>
<dbReference type="Pfam" id="PF00560">
    <property type="entry name" value="LRR_1"/>
    <property type="match status" value="3"/>
</dbReference>
<keyword evidence="3" id="KW-1003">Cell membrane</keyword>
<proteinExistence type="inferred from homology"/>
<gene>
    <name evidence="15" type="ORF">BOLC4T23198H</name>
</gene>
<dbReference type="FunFam" id="3.80.10.10:FF:000111">
    <property type="entry name" value="LRR receptor-like serine/threonine-protein kinase ERECTA"/>
    <property type="match status" value="1"/>
</dbReference>
<dbReference type="InterPro" id="IPR003591">
    <property type="entry name" value="Leu-rich_rpt_typical-subtyp"/>
</dbReference>
<name>A0A3P6C0J9_BRAOL</name>
<dbReference type="SUPFAM" id="SSF52047">
    <property type="entry name" value="RNI-like"/>
    <property type="match status" value="1"/>
</dbReference>
<keyword evidence="10" id="KW-0472">Membrane</keyword>
<dbReference type="PANTHER" id="PTHR48057">
    <property type="entry name" value="LEUCINE-RICH REPEAT SERINE/THREONINE-PROTEIN KINASE 1"/>
    <property type="match status" value="1"/>
</dbReference>
<dbReference type="SUPFAM" id="SSF52058">
    <property type="entry name" value="L domain-like"/>
    <property type="match status" value="1"/>
</dbReference>
<evidence type="ECO:0000256" key="7">
    <source>
        <dbReference type="ARBA" id="ARBA00022729"/>
    </source>
</evidence>
<dbReference type="PROSITE" id="PS51450">
    <property type="entry name" value="LRR"/>
    <property type="match status" value="1"/>
</dbReference>
<dbReference type="FunFam" id="3.80.10.10:FF:000041">
    <property type="entry name" value="LRR receptor-like serine/threonine-protein kinase ERECTA"/>
    <property type="match status" value="1"/>
</dbReference>
<dbReference type="AlphaFoldDB" id="A0A3P6C0J9"/>
<feature type="domain" description="Disease resistance R13L4/SHOC-2-like LRR" evidence="14">
    <location>
        <begin position="169"/>
        <end position="381"/>
    </location>
</feature>
<evidence type="ECO:0000256" key="5">
    <source>
        <dbReference type="ARBA" id="ARBA00022614"/>
    </source>
</evidence>
<evidence type="ECO:0000259" key="14">
    <source>
        <dbReference type="Pfam" id="PF23598"/>
    </source>
</evidence>
<organism evidence="15">
    <name type="scientific">Brassica oleracea</name>
    <name type="common">Wild cabbage</name>
    <dbReference type="NCBI Taxonomy" id="3712"/>
    <lineage>
        <taxon>Eukaryota</taxon>
        <taxon>Viridiplantae</taxon>
        <taxon>Streptophyta</taxon>
        <taxon>Embryophyta</taxon>
        <taxon>Tracheophyta</taxon>
        <taxon>Spermatophyta</taxon>
        <taxon>Magnoliopsida</taxon>
        <taxon>eudicotyledons</taxon>
        <taxon>Gunneridae</taxon>
        <taxon>Pentapetalae</taxon>
        <taxon>rosids</taxon>
        <taxon>malvids</taxon>
        <taxon>Brassicales</taxon>
        <taxon>Brassicaceae</taxon>
        <taxon>Brassiceae</taxon>
        <taxon>Brassica</taxon>
    </lineage>
</organism>
<dbReference type="PRINTS" id="PR00019">
    <property type="entry name" value="LEURICHRPT"/>
</dbReference>
<evidence type="ECO:0000256" key="8">
    <source>
        <dbReference type="ARBA" id="ARBA00022737"/>
    </source>
</evidence>
<dbReference type="InterPro" id="IPR001611">
    <property type="entry name" value="Leu-rich_rpt"/>
</dbReference>
<evidence type="ECO:0000256" key="4">
    <source>
        <dbReference type="ARBA" id="ARBA00022553"/>
    </source>
</evidence>
<dbReference type="Pfam" id="PF13855">
    <property type="entry name" value="LRR_8"/>
    <property type="match status" value="3"/>
</dbReference>